<organism evidence="2 3">
    <name type="scientific">Salmonirosea aquatica</name>
    <dbReference type="NCBI Taxonomy" id="2654236"/>
    <lineage>
        <taxon>Bacteria</taxon>
        <taxon>Pseudomonadati</taxon>
        <taxon>Bacteroidota</taxon>
        <taxon>Cytophagia</taxon>
        <taxon>Cytophagales</taxon>
        <taxon>Spirosomataceae</taxon>
        <taxon>Salmonirosea</taxon>
    </lineage>
</organism>
<dbReference type="Pfam" id="PF01844">
    <property type="entry name" value="HNH"/>
    <property type="match status" value="1"/>
</dbReference>
<proteinExistence type="predicted"/>
<dbReference type="SMART" id="SM00507">
    <property type="entry name" value="HNHc"/>
    <property type="match status" value="1"/>
</dbReference>
<feature type="domain" description="HNH nuclease" evidence="1">
    <location>
        <begin position="8"/>
        <end position="63"/>
    </location>
</feature>
<dbReference type="InterPro" id="IPR002711">
    <property type="entry name" value="HNH"/>
</dbReference>
<dbReference type="RefSeq" id="WP_152760382.1">
    <property type="nucleotide sequence ID" value="NZ_WHLY01000002.1"/>
</dbReference>
<evidence type="ECO:0000313" key="3">
    <source>
        <dbReference type="Proteomes" id="UP000479293"/>
    </source>
</evidence>
<sequence length="127" mass="14603">MSRYIADAIRQEVAVRAGFRCEYCQIHQDDAFYPFQIDHIVSRKHGGQTLLDNLALACFPCNVNKSSDVGTILLPQQIFIRLFNPRLDSWNEHFSVESGRLYAKTTIGEATIKVLKMNEIERIIERS</sequence>
<dbReference type="GO" id="GO:0004519">
    <property type="term" value="F:endonuclease activity"/>
    <property type="evidence" value="ECO:0007669"/>
    <property type="project" value="UniProtKB-KW"/>
</dbReference>
<evidence type="ECO:0000259" key="1">
    <source>
        <dbReference type="SMART" id="SM00507"/>
    </source>
</evidence>
<keyword evidence="2" id="KW-0540">Nuclease</keyword>
<dbReference type="PANTHER" id="PTHR33877">
    <property type="entry name" value="SLL1193 PROTEIN"/>
    <property type="match status" value="1"/>
</dbReference>
<protein>
    <submittedName>
        <fullName evidence="2">HNH endonuclease</fullName>
    </submittedName>
</protein>
<dbReference type="CDD" id="cd00085">
    <property type="entry name" value="HNHc"/>
    <property type="match status" value="1"/>
</dbReference>
<reference evidence="2 3" key="1">
    <citation type="submission" date="2019-10" db="EMBL/GenBank/DDBJ databases">
        <title>Draft Genome Sequence of Cytophagaceae sp. SJW1-29.</title>
        <authorList>
            <person name="Choi A."/>
        </authorList>
    </citation>
    <scope>NUCLEOTIDE SEQUENCE [LARGE SCALE GENOMIC DNA]</scope>
    <source>
        <strain evidence="2 3">SJW1-29</strain>
    </source>
</reference>
<gene>
    <name evidence="2" type="ORF">GBK04_13250</name>
</gene>
<dbReference type="InterPro" id="IPR052892">
    <property type="entry name" value="NA-targeting_endonuclease"/>
</dbReference>
<keyword evidence="2" id="KW-0255">Endonuclease</keyword>
<dbReference type="InterPro" id="IPR003615">
    <property type="entry name" value="HNH_nuc"/>
</dbReference>
<dbReference type="PANTHER" id="PTHR33877:SF1">
    <property type="entry name" value="TYPE IV METHYL-DIRECTED RESTRICTION ENZYME ECOKMCRA"/>
    <property type="match status" value="1"/>
</dbReference>
<keyword evidence="2" id="KW-0378">Hydrolase</keyword>
<dbReference type="Proteomes" id="UP000479293">
    <property type="component" value="Unassembled WGS sequence"/>
</dbReference>
<accession>A0A7C9BJF1</accession>
<comment type="caution">
    <text evidence="2">The sequence shown here is derived from an EMBL/GenBank/DDBJ whole genome shotgun (WGS) entry which is preliminary data.</text>
</comment>
<keyword evidence="3" id="KW-1185">Reference proteome</keyword>
<dbReference type="GO" id="GO:0008270">
    <property type="term" value="F:zinc ion binding"/>
    <property type="evidence" value="ECO:0007669"/>
    <property type="project" value="InterPro"/>
</dbReference>
<dbReference type="EMBL" id="WHLY01000002">
    <property type="protein sequence ID" value="MPR34295.1"/>
    <property type="molecule type" value="Genomic_DNA"/>
</dbReference>
<dbReference type="Gene3D" id="1.10.30.50">
    <property type="match status" value="1"/>
</dbReference>
<dbReference type="GO" id="GO:0003676">
    <property type="term" value="F:nucleic acid binding"/>
    <property type="evidence" value="ECO:0007669"/>
    <property type="project" value="InterPro"/>
</dbReference>
<evidence type="ECO:0000313" key="2">
    <source>
        <dbReference type="EMBL" id="MPR34295.1"/>
    </source>
</evidence>
<name>A0A7C9BJF1_9BACT</name>
<dbReference type="AlphaFoldDB" id="A0A7C9BJF1"/>